<evidence type="ECO:0000313" key="1">
    <source>
        <dbReference type="EMBL" id="QBM30336.1"/>
    </source>
</evidence>
<name>A0A4P6X6I4_HYDPS</name>
<accession>A0A4P6X6I4</accession>
<sequence>MRTEHLHQTLSPQAHAALFDALQHQAKRERQAAVQRFGQGWAERLGARVRRLAAHRGHGAHAVRLMEV</sequence>
<dbReference type="AlphaFoldDB" id="A0A4P6X6I4"/>
<protein>
    <submittedName>
        <fullName evidence="1">Uncharacterized protein</fullName>
    </submittedName>
</protein>
<dbReference type="RefSeq" id="WP_066156786.1">
    <property type="nucleotide sequence ID" value="NZ_CP037867.1"/>
</dbReference>
<dbReference type="EMBL" id="CP037867">
    <property type="protein sequence ID" value="QBM30336.1"/>
    <property type="molecule type" value="Genomic_DNA"/>
</dbReference>
<organism evidence="1 2">
    <name type="scientific">Hydrogenophaga pseudoflava</name>
    <name type="common">Pseudomonas carboxydoflava</name>
    <dbReference type="NCBI Taxonomy" id="47421"/>
    <lineage>
        <taxon>Bacteria</taxon>
        <taxon>Pseudomonadati</taxon>
        <taxon>Pseudomonadota</taxon>
        <taxon>Betaproteobacteria</taxon>
        <taxon>Burkholderiales</taxon>
        <taxon>Comamonadaceae</taxon>
        <taxon>Hydrogenophaga</taxon>
    </lineage>
</organism>
<gene>
    <name evidence="1" type="ORF">HPF_21805</name>
</gene>
<reference evidence="1 2" key="1">
    <citation type="submission" date="2019-03" db="EMBL/GenBank/DDBJ databases">
        <authorList>
            <person name="Sebastian G."/>
            <person name="Baumann P."/>
            <person name="Ruckert C."/>
            <person name="Kalinowski J."/>
            <person name="Nebel B."/>
            <person name="Takors R."/>
            <person name="Blombach B."/>
        </authorList>
    </citation>
    <scope>NUCLEOTIDE SEQUENCE [LARGE SCALE GENOMIC DNA]</scope>
    <source>
        <strain evidence="1 2">DSM 1084</strain>
    </source>
</reference>
<evidence type="ECO:0000313" key="2">
    <source>
        <dbReference type="Proteomes" id="UP000293912"/>
    </source>
</evidence>
<proteinExistence type="predicted"/>
<dbReference type="KEGG" id="hpse:HPF_21805"/>
<dbReference type="Proteomes" id="UP000293912">
    <property type="component" value="Chromosome"/>
</dbReference>
<keyword evidence="2" id="KW-1185">Reference proteome</keyword>